<keyword evidence="2" id="KW-0472">Membrane</keyword>
<feature type="transmembrane region" description="Helical" evidence="2">
    <location>
        <begin position="188"/>
        <end position="208"/>
    </location>
</feature>
<accession>A0A1Q9EYG9</accession>
<name>A0A1Q9EYG9_SYMMI</name>
<keyword evidence="4" id="KW-1185">Reference proteome</keyword>
<evidence type="ECO:0000313" key="3">
    <source>
        <dbReference type="EMBL" id="OLQ12412.1"/>
    </source>
</evidence>
<organism evidence="3 4">
    <name type="scientific">Symbiodinium microadriaticum</name>
    <name type="common">Dinoflagellate</name>
    <name type="synonym">Zooxanthella microadriatica</name>
    <dbReference type="NCBI Taxonomy" id="2951"/>
    <lineage>
        <taxon>Eukaryota</taxon>
        <taxon>Sar</taxon>
        <taxon>Alveolata</taxon>
        <taxon>Dinophyceae</taxon>
        <taxon>Suessiales</taxon>
        <taxon>Symbiodiniaceae</taxon>
        <taxon>Symbiodinium</taxon>
    </lineage>
</organism>
<dbReference type="OrthoDB" id="418660at2759"/>
<dbReference type="AlphaFoldDB" id="A0A1Q9EYG9"/>
<feature type="transmembrane region" description="Helical" evidence="2">
    <location>
        <begin position="93"/>
        <end position="116"/>
    </location>
</feature>
<evidence type="ECO:0000256" key="2">
    <source>
        <dbReference type="SAM" id="Phobius"/>
    </source>
</evidence>
<sequence length="345" mass="38970">MKNLPNASSKQEKFVKLKICLSRCISDELRILWSSPYLSRLWCVFELAAYKKVNPGGKITFRPLFIERTVCVMLASAYCFAALFLIARDVFGPGITTLAVAFAIFACPYAAGIYLLRMSFREKHQLISQLANFDLEEVHCAEQFDRDFIHSAIEKWYGSKRAFTQFVRQDLRKDVEKILAAKRLPRRYLLLLLLPILSCSMEFFLANWKGGAPRDVLLSFAIGILFGYDIFFITACSLLMVYLCDILAPKRCGCLDHLQTLFAIFLVVGLLSLGNQLSAQAYQGSLSGAVVFLVVSIGFAWLMWWMERDSIDVLAPKDDPPSPPSRAEVTGKKADTFGPPVREWV</sequence>
<feature type="transmembrane region" description="Helical" evidence="2">
    <location>
        <begin position="65"/>
        <end position="87"/>
    </location>
</feature>
<evidence type="ECO:0000313" key="4">
    <source>
        <dbReference type="Proteomes" id="UP000186817"/>
    </source>
</evidence>
<comment type="caution">
    <text evidence="3">The sequence shown here is derived from an EMBL/GenBank/DDBJ whole genome shotgun (WGS) entry which is preliminary data.</text>
</comment>
<dbReference type="Proteomes" id="UP000186817">
    <property type="component" value="Unassembled WGS sequence"/>
</dbReference>
<feature type="region of interest" description="Disordered" evidence="1">
    <location>
        <begin position="316"/>
        <end position="345"/>
    </location>
</feature>
<keyword evidence="2" id="KW-0812">Transmembrane</keyword>
<reference evidence="3 4" key="1">
    <citation type="submission" date="2016-02" db="EMBL/GenBank/DDBJ databases">
        <title>Genome analysis of coral dinoflagellate symbionts highlights evolutionary adaptations to a symbiotic lifestyle.</title>
        <authorList>
            <person name="Aranda M."/>
            <person name="Li Y."/>
            <person name="Liew Y.J."/>
            <person name="Baumgarten S."/>
            <person name="Simakov O."/>
            <person name="Wilson M."/>
            <person name="Piel J."/>
            <person name="Ashoor H."/>
            <person name="Bougouffa S."/>
            <person name="Bajic V.B."/>
            <person name="Ryu T."/>
            <person name="Ravasi T."/>
            <person name="Bayer T."/>
            <person name="Micklem G."/>
            <person name="Kim H."/>
            <person name="Bhak J."/>
            <person name="Lajeunesse T.C."/>
            <person name="Voolstra C.R."/>
        </authorList>
    </citation>
    <scope>NUCLEOTIDE SEQUENCE [LARGE SCALE GENOMIC DNA]</scope>
    <source>
        <strain evidence="3 4">CCMP2467</strain>
    </source>
</reference>
<gene>
    <name evidence="3" type="ORF">AK812_SmicGene3654</name>
</gene>
<feature type="transmembrane region" description="Helical" evidence="2">
    <location>
        <begin position="286"/>
        <end position="305"/>
    </location>
</feature>
<proteinExistence type="predicted"/>
<protein>
    <submittedName>
        <fullName evidence="3">Uncharacterized protein</fullName>
    </submittedName>
</protein>
<feature type="transmembrane region" description="Helical" evidence="2">
    <location>
        <begin position="255"/>
        <end position="274"/>
    </location>
</feature>
<dbReference type="EMBL" id="LSRX01000043">
    <property type="protein sequence ID" value="OLQ12412.1"/>
    <property type="molecule type" value="Genomic_DNA"/>
</dbReference>
<keyword evidence="2" id="KW-1133">Transmembrane helix</keyword>
<evidence type="ECO:0000256" key="1">
    <source>
        <dbReference type="SAM" id="MobiDB-lite"/>
    </source>
</evidence>
<feature type="transmembrane region" description="Helical" evidence="2">
    <location>
        <begin position="220"/>
        <end position="243"/>
    </location>
</feature>